<dbReference type="OrthoDB" id="4950910at2"/>
<protein>
    <submittedName>
        <fullName evidence="2">Uncharacterized protein</fullName>
    </submittedName>
</protein>
<accession>N1UTS9</accession>
<dbReference type="RefSeq" id="WP_005274101.1">
    <property type="nucleotide sequence ID" value="NZ_ANPE02000268.1"/>
</dbReference>
<reference evidence="2 3" key="1">
    <citation type="journal article" date="2013" name="Genome Announc.">
        <title>Draft Genome Sequence of Arthrobacter crystallopoietes Strain BAB-32, Revealing Genes for Bioremediation.</title>
        <authorList>
            <person name="Joshi M.N."/>
            <person name="Pandit A.S."/>
            <person name="Sharma A."/>
            <person name="Pandya R.V."/>
            <person name="Desai S.M."/>
            <person name="Saxena A.K."/>
            <person name="Bagatharia S.B."/>
        </authorList>
    </citation>
    <scope>NUCLEOTIDE SEQUENCE [LARGE SCALE GENOMIC DNA]</scope>
    <source>
        <strain evidence="2 3">BAB-32</strain>
    </source>
</reference>
<sequence length="68" mass="7284">MAAHEKLHPENPNEPNLADEATSGTDDVQEDNIPVQGDEAEANELAKKAYGDKDRDGEGDVPHVSFPG</sequence>
<proteinExistence type="predicted"/>
<evidence type="ECO:0000313" key="2">
    <source>
        <dbReference type="EMBL" id="EMY32475.1"/>
    </source>
</evidence>
<feature type="compositionally biased region" description="Basic and acidic residues" evidence="1">
    <location>
        <begin position="1"/>
        <end position="11"/>
    </location>
</feature>
<feature type="region of interest" description="Disordered" evidence="1">
    <location>
        <begin position="1"/>
        <end position="40"/>
    </location>
</feature>
<dbReference type="AlphaFoldDB" id="N1UTS9"/>
<comment type="caution">
    <text evidence="2">The sequence shown here is derived from an EMBL/GenBank/DDBJ whole genome shotgun (WGS) entry which is preliminary data.</text>
</comment>
<dbReference type="Proteomes" id="UP000010729">
    <property type="component" value="Unassembled WGS sequence"/>
</dbReference>
<name>N1UTS9_9MICC</name>
<feature type="compositionally biased region" description="Basic and acidic residues" evidence="1">
    <location>
        <begin position="49"/>
        <end position="61"/>
    </location>
</feature>
<feature type="region of interest" description="Disordered" evidence="1">
    <location>
        <begin position="49"/>
        <end position="68"/>
    </location>
</feature>
<keyword evidence="3" id="KW-1185">Reference proteome</keyword>
<evidence type="ECO:0000313" key="3">
    <source>
        <dbReference type="Proteomes" id="UP000010729"/>
    </source>
</evidence>
<dbReference type="EMBL" id="ANPE02000268">
    <property type="protein sequence ID" value="EMY32475.1"/>
    <property type="molecule type" value="Genomic_DNA"/>
</dbReference>
<organism evidence="2 3">
    <name type="scientific">Arthrobacter crystallopoietes BAB-32</name>
    <dbReference type="NCBI Taxonomy" id="1246476"/>
    <lineage>
        <taxon>Bacteria</taxon>
        <taxon>Bacillati</taxon>
        <taxon>Actinomycetota</taxon>
        <taxon>Actinomycetes</taxon>
        <taxon>Micrococcales</taxon>
        <taxon>Micrococcaceae</taxon>
        <taxon>Crystallibacter</taxon>
    </lineage>
</organism>
<evidence type="ECO:0000256" key="1">
    <source>
        <dbReference type="SAM" id="MobiDB-lite"/>
    </source>
</evidence>
<gene>
    <name evidence="2" type="ORF">D477_019978</name>
</gene>